<feature type="transmembrane region" description="Helical" evidence="2">
    <location>
        <begin position="6"/>
        <end position="28"/>
    </location>
</feature>
<evidence type="ECO:0000256" key="2">
    <source>
        <dbReference type="SAM" id="Phobius"/>
    </source>
</evidence>
<keyword evidence="2" id="KW-0812">Transmembrane</keyword>
<evidence type="ECO:0000256" key="1">
    <source>
        <dbReference type="SAM" id="MobiDB-lite"/>
    </source>
</evidence>
<dbReference type="InterPro" id="IPR031876">
    <property type="entry name" value="DUF4760"/>
</dbReference>
<feature type="region of interest" description="Disordered" evidence="1">
    <location>
        <begin position="175"/>
        <end position="201"/>
    </location>
</feature>
<dbReference type="Pfam" id="PF15956">
    <property type="entry name" value="DUF4760"/>
    <property type="match status" value="1"/>
</dbReference>
<evidence type="ECO:0008006" key="5">
    <source>
        <dbReference type="Google" id="ProtNLM"/>
    </source>
</evidence>
<name>A0A6V8KPM0_9ACTN</name>
<proteinExistence type="predicted"/>
<dbReference type="RefSeq" id="WP_173071040.1">
    <property type="nucleotide sequence ID" value="NZ_BAABGO010000002.1"/>
</dbReference>
<dbReference type="AlphaFoldDB" id="A0A6V8KPM0"/>
<gene>
    <name evidence="3" type="ORF">Phou_099740</name>
</gene>
<evidence type="ECO:0000313" key="3">
    <source>
        <dbReference type="EMBL" id="GFJ85794.1"/>
    </source>
</evidence>
<dbReference type="Proteomes" id="UP000482800">
    <property type="component" value="Unassembled WGS sequence"/>
</dbReference>
<accession>A0A6V8KPM0</accession>
<dbReference type="EMBL" id="BLPF01000004">
    <property type="protein sequence ID" value="GFJ85794.1"/>
    <property type="molecule type" value="Genomic_DNA"/>
</dbReference>
<keyword evidence="2" id="KW-1133">Transmembrane helix</keyword>
<protein>
    <recommendedName>
        <fullName evidence="5">DUF4760 domain-containing protein</fullName>
    </recommendedName>
</protein>
<evidence type="ECO:0000313" key="4">
    <source>
        <dbReference type="Proteomes" id="UP000482800"/>
    </source>
</evidence>
<keyword evidence="2" id="KW-0472">Membrane</keyword>
<reference evidence="3 4" key="1">
    <citation type="submission" date="2020-03" db="EMBL/GenBank/DDBJ databases">
        <title>Whole genome shotgun sequence of Phytohabitans houttuyneae NBRC 108639.</title>
        <authorList>
            <person name="Komaki H."/>
            <person name="Tamura T."/>
        </authorList>
    </citation>
    <scope>NUCLEOTIDE SEQUENCE [LARGE SCALE GENOMIC DNA]</scope>
    <source>
        <strain evidence="3 4">NBRC 108639</strain>
    </source>
</reference>
<sequence length="201" mass="22078">MSSELVISAMAMVISVVAFGSSTLLSAVQTKSMRQANDLPVMIELLIKEYVNDDFQSRERLVIESLSGASPDLGFEQLPEPLRSAAYYVAWYYNAAGELVALGTVDERMFVGGINYKLRRAWSAMEAHIEAERRVRGKPFLDGFEHLAARAFATDPYVFQRKVKFQKVPAGAERIGVRGGSQESPASIDRLESPQAGSPSA</sequence>
<reference evidence="3 4" key="2">
    <citation type="submission" date="2020-03" db="EMBL/GenBank/DDBJ databases">
        <authorList>
            <person name="Ichikawa N."/>
            <person name="Kimura A."/>
            <person name="Kitahashi Y."/>
            <person name="Uohara A."/>
        </authorList>
    </citation>
    <scope>NUCLEOTIDE SEQUENCE [LARGE SCALE GENOMIC DNA]</scope>
    <source>
        <strain evidence="3 4">NBRC 108639</strain>
    </source>
</reference>
<keyword evidence="4" id="KW-1185">Reference proteome</keyword>
<comment type="caution">
    <text evidence="3">The sequence shown here is derived from an EMBL/GenBank/DDBJ whole genome shotgun (WGS) entry which is preliminary data.</text>
</comment>
<organism evidence="3 4">
    <name type="scientific">Phytohabitans houttuyneae</name>
    <dbReference type="NCBI Taxonomy" id="1076126"/>
    <lineage>
        <taxon>Bacteria</taxon>
        <taxon>Bacillati</taxon>
        <taxon>Actinomycetota</taxon>
        <taxon>Actinomycetes</taxon>
        <taxon>Micromonosporales</taxon>
        <taxon>Micromonosporaceae</taxon>
    </lineage>
</organism>